<evidence type="ECO:0000313" key="3">
    <source>
        <dbReference type="Proteomes" id="UP000239649"/>
    </source>
</evidence>
<feature type="compositionally biased region" description="Low complexity" evidence="1">
    <location>
        <begin position="19"/>
        <end position="35"/>
    </location>
</feature>
<evidence type="ECO:0000256" key="1">
    <source>
        <dbReference type="SAM" id="MobiDB-lite"/>
    </source>
</evidence>
<dbReference type="PANTHER" id="PTHR34407">
    <property type="entry name" value="EXPRESSED PROTEIN"/>
    <property type="match status" value="1"/>
</dbReference>
<keyword evidence="3" id="KW-1185">Reference proteome</keyword>
<feature type="region of interest" description="Disordered" evidence="1">
    <location>
        <begin position="1"/>
        <end position="41"/>
    </location>
</feature>
<dbReference type="InterPro" id="IPR036514">
    <property type="entry name" value="SGNH_hydro_sf"/>
</dbReference>
<dbReference type="CDD" id="cd00229">
    <property type="entry name" value="SGNH_hydrolase"/>
    <property type="match status" value="1"/>
</dbReference>
<evidence type="ECO:0000313" key="2">
    <source>
        <dbReference type="EMBL" id="PSC71318.1"/>
    </source>
</evidence>
<dbReference type="PANTHER" id="PTHR34407:SF1">
    <property type="entry name" value="SGNH HYDROLASE-TYPE ESTERASE DOMAIN-CONTAINING PROTEIN"/>
    <property type="match status" value="1"/>
</dbReference>
<proteinExistence type="predicted"/>
<comment type="caution">
    <text evidence="2">The sequence shown here is derived from an EMBL/GenBank/DDBJ whole genome shotgun (WGS) entry which is preliminary data.</text>
</comment>
<feature type="compositionally biased region" description="Pro residues" evidence="1">
    <location>
        <begin position="1"/>
        <end position="11"/>
    </location>
</feature>
<dbReference type="OrthoDB" id="544608at2759"/>
<reference evidence="2 3" key="1">
    <citation type="journal article" date="2018" name="Plant J.">
        <title>Genome sequences of Chlorella sorokiniana UTEX 1602 and Micractinium conductrix SAG 241.80: implications to maltose excretion by a green alga.</title>
        <authorList>
            <person name="Arriola M.B."/>
            <person name="Velmurugan N."/>
            <person name="Zhang Y."/>
            <person name="Plunkett M.H."/>
            <person name="Hondzo H."/>
            <person name="Barney B.M."/>
        </authorList>
    </citation>
    <scope>NUCLEOTIDE SEQUENCE [LARGE SCALE GENOMIC DNA]</scope>
    <source>
        <strain evidence="2 3">SAG 241.80</strain>
    </source>
</reference>
<name>A0A2P6VB68_9CHLO</name>
<gene>
    <name evidence="2" type="ORF">C2E20_5316</name>
</gene>
<dbReference type="SUPFAM" id="SSF52266">
    <property type="entry name" value="SGNH hydrolase"/>
    <property type="match status" value="1"/>
</dbReference>
<evidence type="ECO:0008006" key="4">
    <source>
        <dbReference type="Google" id="ProtNLM"/>
    </source>
</evidence>
<protein>
    <recommendedName>
        <fullName evidence="4">SGNH hydrolase-type esterase domain-containing protein</fullName>
    </recommendedName>
</protein>
<sequence length="527" mass="58522">MGCPEPQPCPTCPKQQARPTCPKQPACPKPAAAPAVPRPPRRLRMPWQPLLSASEVLRGLSYYGSGERMRALAAKLQAGEPIKAFTLGGSVTKGQGAAKPELGYPARLFQFINATWPHKDHQLVNKGIGGTSSGVYSACAEQMVGQDPDLLIVEFTINEKPDEPYTSSYRRGYEQLLRKLLRLPSRPAVLQMHHYAWWRAEGDGVDQGLFYVPQAESQLTVFSQYYDMPSVSLRSAVYQHMKAGVPGFKVDKVWNRNRKTTQGVHLEQAPKKERDQYFFYDRTHPNDRGHQMIAELLASTLIKAAAEQAEGWEAAIGAAAGWAPEREPNSSAGLPPPMIPGNADVPTSLCAIQEGFKPVVVAQQGFEYRAERPQEETFVGQKWGWTGTQPGHWAELQFDSRDLGLPEVQAGKDLSADWDRSAEVYLTHLKGYQGFGTAAVDCVRGCRCSGNGRILDGTWKQDATLMQIHRFQVTQHKKCRVRITVRPEPGEVPQKGHKVTLTAIMVSHFPIRLKTYEDQAEQVASLV</sequence>
<accession>A0A2P6VB68</accession>
<dbReference type="Proteomes" id="UP000239649">
    <property type="component" value="Unassembled WGS sequence"/>
</dbReference>
<organism evidence="2 3">
    <name type="scientific">Micractinium conductrix</name>
    <dbReference type="NCBI Taxonomy" id="554055"/>
    <lineage>
        <taxon>Eukaryota</taxon>
        <taxon>Viridiplantae</taxon>
        <taxon>Chlorophyta</taxon>
        <taxon>core chlorophytes</taxon>
        <taxon>Trebouxiophyceae</taxon>
        <taxon>Chlorellales</taxon>
        <taxon>Chlorellaceae</taxon>
        <taxon>Chlorella clade</taxon>
        <taxon>Micractinium</taxon>
    </lineage>
</organism>
<dbReference type="AlphaFoldDB" id="A0A2P6VB68"/>
<dbReference type="Gene3D" id="3.40.50.1110">
    <property type="entry name" value="SGNH hydrolase"/>
    <property type="match status" value="1"/>
</dbReference>
<dbReference type="EMBL" id="LHPF02000015">
    <property type="protein sequence ID" value="PSC71318.1"/>
    <property type="molecule type" value="Genomic_DNA"/>
</dbReference>